<dbReference type="RefSeq" id="WP_238465091.1">
    <property type="nucleotide sequence ID" value="NZ_JAKLJA010000014.1"/>
</dbReference>
<proteinExistence type="predicted"/>
<keyword evidence="1 2" id="KW-0732">Signal</keyword>
<protein>
    <submittedName>
        <fullName evidence="3">Polyamine ABC transporter substrate-binding protein</fullName>
    </submittedName>
</protein>
<dbReference type="Proteomes" id="UP001139308">
    <property type="component" value="Unassembled WGS sequence"/>
</dbReference>
<evidence type="ECO:0000256" key="2">
    <source>
        <dbReference type="SAM" id="SignalP"/>
    </source>
</evidence>
<comment type="caution">
    <text evidence="3">The sequence shown here is derived from an EMBL/GenBank/DDBJ whole genome shotgun (WGS) entry which is preliminary data.</text>
</comment>
<reference evidence="3" key="1">
    <citation type="submission" date="2022-01" db="EMBL/GenBank/DDBJ databases">
        <title>Genome sequence and assembly of Parabukholderia sp. RG36.</title>
        <authorList>
            <person name="Chhetri G."/>
        </authorList>
    </citation>
    <scope>NUCLEOTIDE SEQUENCE</scope>
    <source>
        <strain evidence="3">RG36</strain>
    </source>
</reference>
<dbReference type="CDD" id="cd13589">
    <property type="entry name" value="PBP2_polyamine_RpCGA009"/>
    <property type="match status" value="1"/>
</dbReference>
<gene>
    <name evidence="3" type="ORF">L5014_17975</name>
</gene>
<keyword evidence="4" id="KW-1185">Reference proteome</keyword>
<feature type="chain" id="PRO_5040759411" evidence="2">
    <location>
        <begin position="25"/>
        <end position="348"/>
    </location>
</feature>
<dbReference type="PANTHER" id="PTHR30222:SF2">
    <property type="entry name" value="ABC TRANSPORTER SUBSTRATE-BINDING PROTEIN"/>
    <property type="match status" value="1"/>
</dbReference>
<organism evidence="3 4">
    <name type="scientific">Paraburkholderia tagetis</name>
    <dbReference type="NCBI Taxonomy" id="2913261"/>
    <lineage>
        <taxon>Bacteria</taxon>
        <taxon>Pseudomonadati</taxon>
        <taxon>Pseudomonadota</taxon>
        <taxon>Betaproteobacteria</taxon>
        <taxon>Burkholderiales</taxon>
        <taxon>Burkholderiaceae</taxon>
        <taxon>Paraburkholderia</taxon>
    </lineage>
</organism>
<dbReference type="SUPFAM" id="SSF53850">
    <property type="entry name" value="Periplasmic binding protein-like II"/>
    <property type="match status" value="1"/>
</dbReference>
<dbReference type="InterPro" id="IPR006059">
    <property type="entry name" value="SBP"/>
</dbReference>
<accession>A0A9X1RUK5</accession>
<sequence length="348" mass="38139">MRTHIKAQCAALAVVAFATVSAQAAQTLNVVTFGGAYEAAAKKAYFGPFTQSTGVNFSLESYDGGLAKLSAMEQAKNTTWDLIDLESNDAITACDEGLLKKFDKKSLGNTSDFIPGSISDCAVASMVWSTVYAYDASKLKTPPQTISDFFDLKKFPGKRGLRKSPKGSMEWALIADGVDPKDVYKVLGTPAGVDRAFKKLDTIKKNIVWWESGAQAPQLLADGAVVMTQAYNGRIDDAAKKDQKPFKIVWDAQVYDYEWWGIPAGAKHADEAAKFIAFASQPKAYADLSKYIAYAPPRKDAIALVDKQRLADLPTAPDNFKRAIQINSTFWADNADEINKRFQVWLTQ</sequence>
<dbReference type="PANTHER" id="PTHR30222">
    <property type="entry name" value="SPERMIDINE/PUTRESCINE-BINDING PERIPLASMIC PROTEIN"/>
    <property type="match status" value="1"/>
</dbReference>
<dbReference type="Pfam" id="PF13416">
    <property type="entry name" value="SBP_bac_8"/>
    <property type="match status" value="1"/>
</dbReference>
<evidence type="ECO:0000313" key="4">
    <source>
        <dbReference type="Proteomes" id="UP001139308"/>
    </source>
</evidence>
<dbReference type="Gene3D" id="3.40.190.10">
    <property type="entry name" value="Periplasmic binding protein-like II"/>
    <property type="match status" value="2"/>
</dbReference>
<feature type="signal peptide" evidence="2">
    <location>
        <begin position="1"/>
        <end position="24"/>
    </location>
</feature>
<dbReference type="EMBL" id="JAKLJA010000014">
    <property type="protein sequence ID" value="MCG5075229.1"/>
    <property type="molecule type" value="Genomic_DNA"/>
</dbReference>
<dbReference type="AlphaFoldDB" id="A0A9X1RUK5"/>
<evidence type="ECO:0000313" key="3">
    <source>
        <dbReference type="EMBL" id="MCG5075229.1"/>
    </source>
</evidence>
<name>A0A9X1RUK5_9BURK</name>
<evidence type="ECO:0000256" key="1">
    <source>
        <dbReference type="ARBA" id="ARBA00022729"/>
    </source>
</evidence>